<dbReference type="PANTHER" id="PTHR42852:SF13">
    <property type="entry name" value="PROTEIN DIPZ"/>
    <property type="match status" value="1"/>
</dbReference>
<comment type="caution">
    <text evidence="3">The sequence shown here is derived from an EMBL/GenBank/DDBJ whole genome shotgun (WGS) entry which is preliminary data.</text>
</comment>
<evidence type="ECO:0000313" key="4">
    <source>
        <dbReference type="Proteomes" id="UP000321617"/>
    </source>
</evidence>
<accession>A0A562UQW0</accession>
<evidence type="ECO:0000313" key="3">
    <source>
        <dbReference type="EMBL" id="TWJ07988.1"/>
    </source>
</evidence>
<keyword evidence="1" id="KW-1133">Transmembrane helix</keyword>
<protein>
    <submittedName>
        <fullName evidence="3">Redoxin</fullName>
    </submittedName>
</protein>
<dbReference type="InterPro" id="IPR013766">
    <property type="entry name" value="Thioredoxin_domain"/>
</dbReference>
<dbReference type="CDD" id="cd02966">
    <property type="entry name" value="TlpA_like_family"/>
    <property type="match status" value="1"/>
</dbReference>
<dbReference type="PROSITE" id="PS51352">
    <property type="entry name" value="THIOREDOXIN_2"/>
    <property type="match status" value="1"/>
</dbReference>
<dbReference type="Gene3D" id="3.40.30.10">
    <property type="entry name" value="Glutaredoxin"/>
    <property type="match status" value="1"/>
</dbReference>
<keyword evidence="1" id="KW-0472">Membrane</keyword>
<dbReference type="Proteomes" id="UP000321617">
    <property type="component" value="Unassembled WGS sequence"/>
</dbReference>
<dbReference type="InterPro" id="IPR050553">
    <property type="entry name" value="Thioredoxin_ResA/DsbE_sf"/>
</dbReference>
<organism evidence="3 4">
    <name type="scientific">Stackebrandtia albiflava</name>
    <dbReference type="NCBI Taxonomy" id="406432"/>
    <lineage>
        <taxon>Bacteria</taxon>
        <taxon>Bacillati</taxon>
        <taxon>Actinomycetota</taxon>
        <taxon>Actinomycetes</taxon>
        <taxon>Glycomycetales</taxon>
        <taxon>Glycomycetaceae</taxon>
        <taxon>Stackebrandtia</taxon>
    </lineage>
</organism>
<proteinExistence type="predicted"/>
<dbReference type="EMBL" id="VLLL01000009">
    <property type="protein sequence ID" value="TWJ07988.1"/>
    <property type="molecule type" value="Genomic_DNA"/>
</dbReference>
<evidence type="ECO:0000256" key="1">
    <source>
        <dbReference type="SAM" id="Phobius"/>
    </source>
</evidence>
<dbReference type="InterPro" id="IPR013740">
    <property type="entry name" value="Redoxin"/>
</dbReference>
<dbReference type="SUPFAM" id="SSF52833">
    <property type="entry name" value="Thioredoxin-like"/>
    <property type="match status" value="1"/>
</dbReference>
<gene>
    <name evidence="3" type="ORF">LX16_4771</name>
</gene>
<dbReference type="InterPro" id="IPR036249">
    <property type="entry name" value="Thioredoxin-like_sf"/>
</dbReference>
<dbReference type="PANTHER" id="PTHR42852">
    <property type="entry name" value="THIOL:DISULFIDE INTERCHANGE PROTEIN DSBE"/>
    <property type="match status" value="1"/>
</dbReference>
<feature type="transmembrane region" description="Helical" evidence="1">
    <location>
        <begin position="6"/>
        <end position="26"/>
    </location>
</feature>
<dbReference type="AlphaFoldDB" id="A0A562UQW0"/>
<reference evidence="3 4" key="1">
    <citation type="journal article" date="2013" name="Stand. Genomic Sci.">
        <title>Genomic Encyclopedia of Type Strains, Phase I: The one thousand microbial genomes (KMG-I) project.</title>
        <authorList>
            <person name="Kyrpides N.C."/>
            <person name="Woyke T."/>
            <person name="Eisen J.A."/>
            <person name="Garrity G."/>
            <person name="Lilburn T.G."/>
            <person name="Beck B.J."/>
            <person name="Whitman W.B."/>
            <person name="Hugenholtz P."/>
            <person name="Klenk H.P."/>
        </authorList>
    </citation>
    <scope>NUCLEOTIDE SEQUENCE [LARGE SCALE GENOMIC DNA]</scope>
    <source>
        <strain evidence="3 4">DSM 45044</strain>
    </source>
</reference>
<dbReference type="GO" id="GO:0016491">
    <property type="term" value="F:oxidoreductase activity"/>
    <property type="evidence" value="ECO:0007669"/>
    <property type="project" value="InterPro"/>
</dbReference>
<keyword evidence="4" id="KW-1185">Reference proteome</keyword>
<dbReference type="Pfam" id="PF08534">
    <property type="entry name" value="Redoxin"/>
    <property type="match status" value="1"/>
</dbReference>
<name>A0A562UQW0_9ACTN</name>
<feature type="domain" description="Thioredoxin" evidence="2">
    <location>
        <begin position="44"/>
        <end position="174"/>
    </location>
</feature>
<sequence>MPFLIAAVVLVGAIAVLNLLLTMAVIRRLRKNESAMSPMMESGPPKGSPVPEFTAEATDGTTVTAASFAGQSAVMAFFSTTCSACKPAVPRLVAHIDANGLKPQQVVAVINGEGDEQAEFTELLKDKATVVWESEMGEVTAAFTVSAFPTFVHIGSDGKVDKSHSGANELAGAA</sequence>
<dbReference type="RefSeq" id="WP_158645710.1">
    <property type="nucleotide sequence ID" value="NZ_BAABIJ010000005.1"/>
</dbReference>
<keyword evidence="1" id="KW-0812">Transmembrane</keyword>
<evidence type="ECO:0000259" key="2">
    <source>
        <dbReference type="PROSITE" id="PS51352"/>
    </source>
</evidence>
<dbReference type="OrthoDB" id="128449at2"/>